<evidence type="ECO:0000256" key="2">
    <source>
        <dbReference type="ARBA" id="ARBA00013714"/>
    </source>
</evidence>
<evidence type="ECO:0000256" key="9">
    <source>
        <dbReference type="ARBA" id="ARBA00023284"/>
    </source>
</evidence>
<organism evidence="12 13">
    <name type="scientific">Neocallimastix californiae</name>
    <dbReference type="NCBI Taxonomy" id="1754190"/>
    <lineage>
        <taxon>Eukaryota</taxon>
        <taxon>Fungi</taxon>
        <taxon>Fungi incertae sedis</taxon>
        <taxon>Chytridiomycota</taxon>
        <taxon>Chytridiomycota incertae sedis</taxon>
        <taxon>Neocallimastigomycetes</taxon>
        <taxon>Neocallimastigales</taxon>
        <taxon>Neocallimastigaceae</taxon>
        <taxon>Neocallimastix</taxon>
    </lineage>
</organism>
<reference evidence="12 13" key="1">
    <citation type="submission" date="2016-08" db="EMBL/GenBank/DDBJ databases">
        <title>A Parts List for Fungal Cellulosomes Revealed by Comparative Genomics.</title>
        <authorList>
            <consortium name="DOE Joint Genome Institute"/>
            <person name="Haitjema C.H."/>
            <person name="Gilmore S.P."/>
            <person name="Henske J.K."/>
            <person name="Solomon K.V."/>
            <person name="De Groot R."/>
            <person name="Kuo A."/>
            <person name="Mondo S.J."/>
            <person name="Salamov A.A."/>
            <person name="Labutti K."/>
            <person name="Zhao Z."/>
            <person name="Chiniquy J."/>
            <person name="Barry K."/>
            <person name="Brewer H.M."/>
            <person name="Purvine S.O."/>
            <person name="Wright A.T."/>
            <person name="Boxma B."/>
            <person name="Van Alen T."/>
            <person name="Hackstein J.H."/>
            <person name="Baker S.E."/>
            <person name="Grigoriev I.V."/>
            <person name="O'Malley M.A."/>
        </authorList>
    </citation>
    <scope>NUCLEOTIDE SEQUENCE [LARGE SCALE GENOMIC DNA]</scope>
    <source>
        <strain evidence="12 13">G1</strain>
    </source>
</reference>
<keyword evidence="4" id="KW-0653">Protein transport</keyword>
<keyword evidence="3" id="KW-0813">Transport</keyword>
<dbReference type="AlphaFoldDB" id="A0A1Y2E5E9"/>
<evidence type="ECO:0000256" key="3">
    <source>
        <dbReference type="ARBA" id="ARBA00022448"/>
    </source>
</evidence>
<dbReference type="GO" id="GO:0045041">
    <property type="term" value="P:protein import into mitochondrial intermembrane space"/>
    <property type="evidence" value="ECO:0007669"/>
    <property type="project" value="InterPro"/>
</dbReference>
<dbReference type="PANTHER" id="PTHR21622:SF0">
    <property type="entry name" value="COILED-COIL-HELIX-COILED-COIL-HELIX DOMAIN CONTAINING 4"/>
    <property type="match status" value="1"/>
</dbReference>
<evidence type="ECO:0000313" key="13">
    <source>
        <dbReference type="Proteomes" id="UP000193920"/>
    </source>
</evidence>
<dbReference type="InterPro" id="IPR039289">
    <property type="entry name" value="CHCHD4"/>
</dbReference>
<dbReference type="PANTHER" id="PTHR21622">
    <property type="entry name" value="COILED-COIL-HELIX-COILED-COIL-HELIX DOMAIN CONTAINING 4"/>
    <property type="match status" value="1"/>
</dbReference>
<evidence type="ECO:0000256" key="7">
    <source>
        <dbReference type="ARBA" id="ARBA00023128"/>
    </source>
</evidence>
<evidence type="ECO:0000256" key="8">
    <source>
        <dbReference type="ARBA" id="ARBA00023157"/>
    </source>
</evidence>
<keyword evidence="13" id="KW-1185">Reference proteome</keyword>
<keyword evidence="8" id="KW-1015">Disulfide bond</keyword>
<protein>
    <recommendedName>
        <fullName evidence="2">Mitochondrial intermembrane space import and assembly protein 40</fullName>
    </recommendedName>
    <alternativeName>
        <fullName evidence="10">Mitochondrial import inner membrane translocase TIM40</fullName>
    </alternativeName>
</protein>
<dbReference type="GO" id="GO:0005758">
    <property type="term" value="C:mitochondrial intermembrane space"/>
    <property type="evidence" value="ECO:0007669"/>
    <property type="project" value="TreeGrafter"/>
</dbReference>
<feature type="non-terminal residue" evidence="12">
    <location>
        <position position="1"/>
    </location>
</feature>
<comment type="caution">
    <text evidence="12">The sequence shown here is derived from an EMBL/GenBank/DDBJ whole genome shotgun (WGS) entry which is preliminary data.</text>
</comment>
<dbReference type="EMBL" id="MCOG01000050">
    <property type="protein sequence ID" value="ORY66742.1"/>
    <property type="molecule type" value="Genomic_DNA"/>
</dbReference>
<keyword evidence="5" id="KW-0560">Oxidoreductase</keyword>
<evidence type="ECO:0000256" key="4">
    <source>
        <dbReference type="ARBA" id="ARBA00022927"/>
    </source>
</evidence>
<dbReference type="Gene3D" id="1.10.287.2900">
    <property type="match status" value="1"/>
</dbReference>
<name>A0A1Y2E5E9_9FUNG</name>
<evidence type="ECO:0000256" key="11">
    <source>
        <dbReference type="SAM" id="MobiDB-lite"/>
    </source>
</evidence>
<keyword evidence="6" id="KW-0811">Translocation</keyword>
<keyword evidence="9" id="KW-0676">Redox-active center</keyword>
<accession>A0A1Y2E5E9</accession>
<evidence type="ECO:0000313" key="12">
    <source>
        <dbReference type="EMBL" id="ORY66742.1"/>
    </source>
</evidence>
<evidence type="ECO:0000256" key="6">
    <source>
        <dbReference type="ARBA" id="ARBA00023010"/>
    </source>
</evidence>
<evidence type="ECO:0000256" key="10">
    <source>
        <dbReference type="ARBA" id="ARBA00033150"/>
    </source>
</evidence>
<evidence type="ECO:0000256" key="1">
    <source>
        <dbReference type="ARBA" id="ARBA00004164"/>
    </source>
</evidence>
<comment type="subcellular location">
    <subcellularLocation>
        <location evidence="1">Mitochondrion inner membrane</location>
        <topology evidence="1">Single-pass type II membrane protein</topology>
        <orientation evidence="1">Intermembrane side</orientation>
    </subcellularLocation>
</comment>
<gene>
    <name evidence="12" type="ORF">LY90DRAFT_222717</name>
</gene>
<dbReference type="GO" id="GO:0015035">
    <property type="term" value="F:protein-disulfide reductase activity"/>
    <property type="evidence" value="ECO:0007669"/>
    <property type="project" value="InterPro"/>
</dbReference>
<evidence type="ECO:0000256" key="5">
    <source>
        <dbReference type="ARBA" id="ARBA00023002"/>
    </source>
</evidence>
<feature type="region of interest" description="Disordered" evidence="11">
    <location>
        <begin position="1"/>
        <end position="25"/>
    </location>
</feature>
<dbReference type="STRING" id="1754190.A0A1Y2E5E9"/>
<keyword evidence="7" id="KW-0496">Mitochondrion</keyword>
<dbReference type="Proteomes" id="UP000193920">
    <property type="component" value="Unassembled WGS sequence"/>
</dbReference>
<dbReference type="GO" id="GO:0005743">
    <property type="term" value="C:mitochondrial inner membrane"/>
    <property type="evidence" value="ECO:0007669"/>
    <property type="project" value="UniProtKB-SubCell"/>
</dbReference>
<dbReference type="OrthoDB" id="7481291at2759"/>
<sequence length="91" mass="10448">QRNKNLPFGSKTEKKGNKPSNNDFSFNSETGEINWNCPCLGDITKGLCAKEYKAAFSCYIYSQAYPKGMYCIEKIQRNTRLVQKIPKCLKR</sequence>
<proteinExistence type="predicted"/>